<dbReference type="Pfam" id="PF01508">
    <property type="entry name" value="Paramecium_SA"/>
    <property type="match status" value="1"/>
</dbReference>
<comment type="caution">
    <text evidence="1">The sequence shown here is derived from an EMBL/GenBank/DDBJ whole genome shotgun (WGS) entry which is preliminary data.</text>
</comment>
<dbReference type="AlphaFoldDB" id="A0A8S1RV23"/>
<dbReference type="Proteomes" id="UP000692954">
    <property type="component" value="Unassembled WGS sequence"/>
</dbReference>
<evidence type="ECO:0000313" key="2">
    <source>
        <dbReference type="Proteomes" id="UP000692954"/>
    </source>
</evidence>
<keyword evidence="2" id="KW-1185">Reference proteome</keyword>
<evidence type="ECO:0000313" key="1">
    <source>
        <dbReference type="EMBL" id="CAD8131177.1"/>
    </source>
</evidence>
<dbReference type="InterPro" id="IPR002895">
    <property type="entry name" value="Paramecium_SA"/>
</dbReference>
<proteinExistence type="predicted"/>
<sequence length="205" mass="23782">MILLFKNILHILHSKVQLKCTLNDIGQGCMQKPGSCSQLKSKVNCGEKAIISDEDQCLPSECGNLKLEIYNLENCYMKSFKKFTVDSEKNVNIKQQKNCSEYQSMDSCQINNQSKKCIIRFDTINSKYLCDQEKCEDLFISNYNTFLACQNYNKTCTVISRVNCKGCLNREEDCFNYKTFEQCIKKLKGKKCLWNSNKCLDYDNF</sequence>
<reference evidence="1" key="1">
    <citation type="submission" date="2021-01" db="EMBL/GenBank/DDBJ databases">
        <authorList>
            <consortium name="Genoscope - CEA"/>
            <person name="William W."/>
        </authorList>
    </citation>
    <scope>NUCLEOTIDE SEQUENCE</scope>
</reference>
<name>A0A8S1RV23_9CILI</name>
<dbReference type="EMBL" id="CAJJDN010000397">
    <property type="protein sequence ID" value="CAD8131177.1"/>
    <property type="molecule type" value="Genomic_DNA"/>
</dbReference>
<protein>
    <submittedName>
        <fullName evidence="1">Uncharacterized protein</fullName>
    </submittedName>
</protein>
<organism evidence="1 2">
    <name type="scientific">Paramecium sonneborni</name>
    <dbReference type="NCBI Taxonomy" id="65129"/>
    <lineage>
        <taxon>Eukaryota</taxon>
        <taxon>Sar</taxon>
        <taxon>Alveolata</taxon>
        <taxon>Ciliophora</taxon>
        <taxon>Intramacronucleata</taxon>
        <taxon>Oligohymenophorea</taxon>
        <taxon>Peniculida</taxon>
        <taxon>Parameciidae</taxon>
        <taxon>Paramecium</taxon>
    </lineage>
</organism>
<gene>
    <name evidence="1" type="ORF">PSON_ATCC_30995.1.T3970004</name>
</gene>
<accession>A0A8S1RV23</accession>